<reference evidence="2 3" key="1">
    <citation type="submission" date="2016-11" db="EMBL/GenBank/DDBJ databases">
        <authorList>
            <person name="Jaros S."/>
            <person name="Januszkiewicz K."/>
            <person name="Wedrychowicz H."/>
        </authorList>
    </citation>
    <scope>NUCLEOTIDE SEQUENCE [LARGE SCALE GENOMIC DNA]</scope>
    <source>
        <strain evidence="2 3">CGMCC 4.5723</strain>
    </source>
</reference>
<feature type="compositionally biased region" description="Basic and acidic residues" evidence="1">
    <location>
        <begin position="79"/>
        <end position="89"/>
    </location>
</feature>
<protein>
    <recommendedName>
        <fullName evidence="4">DUF4287 domain-containing protein</fullName>
    </recommendedName>
</protein>
<feature type="region of interest" description="Disordered" evidence="1">
    <location>
        <begin position="69"/>
        <end position="89"/>
    </location>
</feature>
<proteinExistence type="predicted"/>
<dbReference type="InterPro" id="IPR025629">
    <property type="entry name" value="DUF4287"/>
</dbReference>
<dbReference type="Proteomes" id="UP000184452">
    <property type="component" value="Unassembled WGS sequence"/>
</dbReference>
<evidence type="ECO:0008006" key="4">
    <source>
        <dbReference type="Google" id="ProtNLM"/>
    </source>
</evidence>
<keyword evidence="3" id="KW-1185">Reference proteome</keyword>
<dbReference type="AlphaFoldDB" id="A0A1M6TWR3"/>
<dbReference type="Pfam" id="PF14117">
    <property type="entry name" value="DUF4287"/>
    <property type="match status" value="1"/>
</dbReference>
<organism evidence="2 3">
    <name type="scientific">Nocardiopsis flavescens</name>
    <dbReference type="NCBI Taxonomy" id="758803"/>
    <lineage>
        <taxon>Bacteria</taxon>
        <taxon>Bacillati</taxon>
        <taxon>Actinomycetota</taxon>
        <taxon>Actinomycetes</taxon>
        <taxon>Streptosporangiales</taxon>
        <taxon>Nocardiopsidaceae</taxon>
        <taxon>Nocardiopsis</taxon>
    </lineage>
</organism>
<name>A0A1M6TWR3_9ACTN</name>
<evidence type="ECO:0000313" key="2">
    <source>
        <dbReference type="EMBL" id="SHK61361.1"/>
    </source>
</evidence>
<sequence>MPVTHSPEVHAKLIERIPAVTGRGLHEWFDALDQGPGLLRCSDRAYWLADEYGLPPWYAQALVTEYDRRRRNRSIPAPRRADERSPESA</sequence>
<dbReference type="OrthoDB" id="3215049at2"/>
<dbReference type="RefSeq" id="WP_073383297.1">
    <property type="nucleotide sequence ID" value="NZ_FQZK01000025.1"/>
</dbReference>
<gene>
    <name evidence="2" type="ORF">SAMN05421803_12518</name>
</gene>
<accession>A0A1M6TWR3</accession>
<evidence type="ECO:0000256" key="1">
    <source>
        <dbReference type="SAM" id="MobiDB-lite"/>
    </source>
</evidence>
<evidence type="ECO:0000313" key="3">
    <source>
        <dbReference type="Proteomes" id="UP000184452"/>
    </source>
</evidence>
<dbReference type="EMBL" id="FQZK01000025">
    <property type="protein sequence ID" value="SHK61361.1"/>
    <property type="molecule type" value="Genomic_DNA"/>
</dbReference>